<name>A0A1B7X5A0_APHFL</name>
<feature type="region of interest" description="Disordered" evidence="1">
    <location>
        <begin position="73"/>
        <end position="99"/>
    </location>
</feature>
<reference evidence="2 3" key="1">
    <citation type="submission" date="2015-09" db="EMBL/GenBank/DDBJ databases">
        <title>Aphanizomenon flos-aquae WA102.</title>
        <authorList>
            <person name="Driscoll C."/>
        </authorList>
    </citation>
    <scope>NUCLEOTIDE SEQUENCE [LARGE SCALE GENOMIC DNA]</scope>
    <source>
        <strain evidence="2">WA102</strain>
    </source>
</reference>
<comment type="caution">
    <text evidence="2">The sequence shown here is derived from an EMBL/GenBank/DDBJ whole genome shotgun (WGS) entry which is preliminary data.</text>
</comment>
<gene>
    <name evidence="2" type="ORF">AN484_06585</name>
</gene>
<evidence type="ECO:0000256" key="1">
    <source>
        <dbReference type="SAM" id="MobiDB-lite"/>
    </source>
</evidence>
<feature type="compositionally biased region" description="Acidic residues" evidence="1">
    <location>
        <begin position="82"/>
        <end position="99"/>
    </location>
</feature>
<evidence type="ECO:0000313" key="3">
    <source>
        <dbReference type="Proteomes" id="UP000092093"/>
    </source>
</evidence>
<dbReference type="AlphaFoldDB" id="A0A1B7X5A0"/>
<dbReference type="Proteomes" id="UP000092093">
    <property type="component" value="Unassembled WGS sequence"/>
</dbReference>
<organism evidence="2 3">
    <name type="scientific">Aphanizomenon flos-aquae WA102</name>
    <dbReference type="NCBI Taxonomy" id="1710896"/>
    <lineage>
        <taxon>Bacteria</taxon>
        <taxon>Bacillati</taxon>
        <taxon>Cyanobacteriota</taxon>
        <taxon>Cyanophyceae</taxon>
        <taxon>Nostocales</taxon>
        <taxon>Aphanizomenonaceae</taxon>
        <taxon>Aphanizomenon</taxon>
    </lineage>
</organism>
<sequence>MSTSFNIPKGFSTPDGVKEGQEFSEIATFKIKDGKMHVVGIGQDNIPVESKMEKANKPKGAKQAMKEQLMAMEDKKGSASMEGEEMEEEEEYSEEEEMA</sequence>
<evidence type="ECO:0000313" key="2">
    <source>
        <dbReference type="EMBL" id="OBQ44549.1"/>
    </source>
</evidence>
<proteinExistence type="predicted"/>
<accession>A0A1B7X5A0</accession>
<dbReference type="EMBL" id="LJOW01000020">
    <property type="protein sequence ID" value="OBQ44549.1"/>
    <property type="molecule type" value="Genomic_DNA"/>
</dbReference>
<protein>
    <submittedName>
        <fullName evidence="2">Uncharacterized protein</fullName>
    </submittedName>
</protein>